<dbReference type="InterPro" id="IPR036291">
    <property type="entry name" value="NAD(P)-bd_dom_sf"/>
</dbReference>
<dbReference type="SUPFAM" id="SSF116726">
    <property type="entry name" value="TrkA C-terminal domain-like"/>
    <property type="match status" value="1"/>
</dbReference>
<dbReference type="PANTHER" id="PTHR43833:SF7">
    <property type="entry name" value="KTR SYSTEM POTASSIUM UPTAKE PROTEIN C"/>
    <property type="match status" value="1"/>
</dbReference>
<dbReference type="InterPro" id="IPR036721">
    <property type="entry name" value="RCK_C_sf"/>
</dbReference>
<evidence type="ECO:0000313" key="4">
    <source>
        <dbReference type="Proteomes" id="UP000315995"/>
    </source>
</evidence>
<feature type="domain" description="RCK C-terminal" evidence="2">
    <location>
        <begin position="136"/>
        <end position="217"/>
    </location>
</feature>
<dbReference type="PANTHER" id="PTHR43833">
    <property type="entry name" value="POTASSIUM CHANNEL PROTEIN 2-RELATED-RELATED"/>
    <property type="match status" value="1"/>
</dbReference>
<evidence type="ECO:0000259" key="1">
    <source>
        <dbReference type="PROSITE" id="PS51201"/>
    </source>
</evidence>
<sequence length="217" mass="23133">MSGETAVIGLGQFGQAVARSLASQGQAVLAVDNDMDHIEAVQDVVDVAVQADATDEDALYGLRLEQMSVAIVAMGAHSVEASILTTALLKEMGVPRIIARASNELHARILRSVGANEVIDPEQEMGRRLARRLSQPSIVDQIDLGNAELAEVEAPEAFVGKTLAELDLRNEYHVSVLAIRRGDTVEPNPRAEVQLVSGDIMVVIGRPEAVNRIAALA</sequence>
<dbReference type="Pfam" id="PF02080">
    <property type="entry name" value="TrkA_C"/>
    <property type="match status" value="1"/>
</dbReference>
<dbReference type="SUPFAM" id="SSF51735">
    <property type="entry name" value="NAD(P)-binding Rossmann-fold domains"/>
    <property type="match status" value="1"/>
</dbReference>
<dbReference type="Gene3D" id="3.40.50.720">
    <property type="entry name" value="NAD(P)-binding Rossmann-like Domain"/>
    <property type="match status" value="1"/>
</dbReference>
<dbReference type="OrthoDB" id="9776294at2"/>
<reference evidence="3 4" key="1">
    <citation type="submission" date="2019-06" db="EMBL/GenBank/DDBJ databases">
        <title>Persicimonas caeni gen. nov., sp. nov., a predatory bacterium isolated from solar saltern.</title>
        <authorList>
            <person name="Wang S."/>
        </authorList>
    </citation>
    <scope>NUCLEOTIDE SEQUENCE [LARGE SCALE GENOMIC DNA]</scope>
    <source>
        <strain evidence="3 4">YN101</strain>
    </source>
</reference>
<dbReference type="RefSeq" id="WP_141197696.1">
    <property type="nucleotide sequence ID" value="NZ_CP041186.1"/>
</dbReference>
<dbReference type="InterPro" id="IPR006037">
    <property type="entry name" value="RCK_C"/>
</dbReference>
<dbReference type="InterPro" id="IPR050721">
    <property type="entry name" value="Trk_Ktr_HKT_K-transport"/>
</dbReference>
<protein>
    <submittedName>
        <fullName evidence="3">TrkA family potassium uptake protein</fullName>
    </submittedName>
</protein>
<dbReference type="InterPro" id="IPR003148">
    <property type="entry name" value="RCK_N"/>
</dbReference>
<feature type="domain" description="RCK N-terminal" evidence="1">
    <location>
        <begin position="2"/>
        <end position="120"/>
    </location>
</feature>
<accession>A0A4Y6PSB5</accession>
<gene>
    <name evidence="3" type="ORF">FIV42_10805</name>
</gene>
<dbReference type="GO" id="GO:0008324">
    <property type="term" value="F:monoatomic cation transmembrane transporter activity"/>
    <property type="evidence" value="ECO:0007669"/>
    <property type="project" value="InterPro"/>
</dbReference>
<dbReference type="EMBL" id="CP041186">
    <property type="protein sequence ID" value="QDG51211.1"/>
    <property type="molecule type" value="Genomic_DNA"/>
</dbReference>
<dbReference type="Gene3D" id="3.30.70.1450">
    <property type="entry name" value="Regulator of K+ conductance, C-terminal domain"/>
    <property type="match status" value="1"/>
</dbReference>
<name>A0A4Y6PSB5_PERCE</name>
<evidence type="ECO:0000313" key="3">
    <source>
        <dbReference type="EMBL" id="QDG51211.1"/>
    </source>
</evidence>
<accession>A0A5B8Y3G5</accession>
<dbReference type="AlphaFoldDB" id="A0A4Y6PSB5"/>
<dbReference type="PROSITE" id="PS51202">
    <property type="entry name" value="RCK_C"/>
    <property type="match status" value="1"/>
</dbReference>
<evidence type="ECO:0000259" key="2">
    <source>
        <dbReference type="PROSITE" id="PS51202"/>
    </source>
</evidence>
<dbReference type="Proteomes" id="UP000315995">
    <property type="component" value="Chromosome"/>
</dbReference>
<organism evidence="3 4">
    <name type="scientific">Persicimonas caeni</name>
    <dbReference type="NCBI Taxonomy" id="2292766"/>
    <lineage>
        <taxon>Bacteria</taxon>
        <taxon>Deltaproteobacteria</taxon>
        <taxon>Bradymonadales</taxon>
        <taxon>Bradymonadaceae</taxon>
        <taxon>Persicimonas</taxon>
    </lineage>
</organism>
<dbReference type="GO" id="GO:0006813">
    <property type="term" value="P:potassium ion transport"/>
    <property type="evidence" value="ECO:0007669"/>
    <property type="project" value="InterPro"/>
</dbReference>
<keyword evidence="4" id="KW-1185">Reference proteome</keyword>
<proteinExistence type="predicted"/>
<dbReference type="PROSITE" id="PS51201">
    <property type="entry name" value="RCK_N"/>
    <property type="match status" value="1"/>
</dbReference>
<dbReference type="Pfam" id="PF02254">
    <property type="entry name" value="TrkA_N"/>
    <property type="match status" value="1"/>
</dbReference>